<feature type="domain" description="F-box protein AT5G49610-like beta-propeller" evidence="2">
    <location>
        <begin position="105"/>
        <end position="369"/>
    </location>
</feature>
<reference evidence="4" key="2">
    <citation type="submission" date="2013-12" db="EMBL/GenBank/DDBJ databases">
        <authorList>
            <person name="Yu Y."/>
            <person name="Lee S."/>
            <person name="de Baynast K."/>
            <person name="Wissotski M."/>
            <person name="Liu L."/>
            <person name="Talag J."/>
            <person name="Goicoechea J."/>
            <person name="Angelova A."/>
            <person name="Jetty R."/>
            <person name="Kudrna D."/>
            <person name="Golser W."/>
            <person name="Rivera L."/>
            <person name="Zhang J."/>
            <person name="Wing R."/>
        </authorList>
    </citation>
    <scope>NUCLEOTIDE SEQUENCE</scope>
</reference>
<evidence type="ECO:0000313" key="4">
    <source>
        <dbReference type="Proteomes" id="UP000032180"/>
    </source>
</evidence>
<dbReference type="Proteomes" id="UP000032180">
    <property type="component" value="Chromosome 2"/>
</dbReference>
<dbReference type="InterPro" id="IPR056594">
    <property type="entry name" value="AT5G49610-like_b-prop"/>
</dbReference>
<dbReference type="SUPFAM" id="SSF81383">
    <property type="entry name" value="F-box domain"/>
    <property type="match status" value="1"/>
</dbReference>
<accession>A0A0D9VEA5</accession>
<reference evidence="3" key="3">
    <citation type="submission" date="2015-04" db="UniProtKB">
        <authorList>
            <consortium name="EnsemblPlants"/>
        </authorList>
    </citation>
    <scope>IDENTIFICATION</scope>
</reference>
<dbReference type="InterPro" id="IPR011043">
    <property type="entry name" value="Gal_Oxase/kelch_b-propeller"/>
</dbReference>
<sequence length="378" mass="42194">MAAHPLLEDDDLLAEILLHLPPTPSSLLRASAVCKRWRHLLTASDRAFLRRFHARHRRDAPLLGVVFSDFKNVTFIPTMDPPDRIRPTGRFCSLRVPRDDFLCRVVGCRDGLVLIAMPMGHRFVVWDPVSGVQHAADFPRKVVKGIYSGEINSAVFRSAAAGGDDAGFQVVLVGTDEDLTRAYVCVYSSETGKWGNLILASLPPVFKGLHMYIPGVLAGDSFYWVLCGDPDFYKLLEFDLNKKRLAVVDVPVDLIEDDHQRFWVMRAEDGGLGFATLSNLSVRIWKKKDGRDAAVSGWVLVKTVELGNLLSLTSTGGEEPPLILGFAEDHNVMFLKTTAGIFMVHLKSMEFKKLPEERKIDIVYPFASVYAAAVELYY</sequence>
<feature type="domain" description="F-box" evidence="1">
    <location>
        <begin position="10"/>
        <end position="41"/>
    </location>
</feature>
<dbReference type="InterPro" id="IPR036047">
    <property type="entry name" value="F-box-like_dom_sf"/>
</dbReference>
<name>A0A0D9VEA5_9ORYZ</name>
<dbReference type="InterPro" id="IPR001810">
    <property type="entry name" value="F-box_dom"/>
</dbReference>
<dbReference type="EnsemblPlants" id="LPERR02G08980.1">
    <property type="protein sequence ID" value="LPERR02G08980.1"/>
    <property type="gene ID" value="LPERR02G08980"/>
</dbReference>
<organism evidence="3 4">
    <name type="scientific">Leersia perrieri</name>
    <dbReference type="NCBI Taxonomy" id="77586"/>
    <lineage>
        <taxon>Eukaryota</taxon>
        <taxon>Viridiplantae</taxon>
        <taxon>Streptophyta</taxon>
        <taxon>Embryophyta</taxon>
        <taxon>Tracheophyta</taxon>
        <taxon>Spermatophyta</taxon>
        <taxon>Magnoliopsida</taxon>
        <taxon>Liliopsida</taxon>
        <taxon>Poales</taxon>
        <taxon>Poaceae</taxon>
        <taxon>BOP clade</taxon>
        <taxon>Oryzoideae</taxon>
        <taxon>Oryzeae</taxon>
        <taxon>Oryzinae</taxon>
        <taxon>Leersia</taxon>
    </lineage>
</organism>
<dbReference type="PANTHER" id="PTHR32133">
    <property type="entry name" value="OS07G0120400 PROTEIN"/>
    <property type="match status" value="1"/>
</dbReference>
<dbReference type="Gene3D" id="1.20.1280.50">
    <property type="match status" value="1"/>
</dbReference>
<evidence type="ECO:0000259" key="2">
    <source>
        <dbReference type="Pfam" id="PF23635"/>
    </source>
</evidence>
<evidence type="ECO:0000313" key="3">
    <source>
        <dbReference type="EnsemblPlants" id="LPERR02G08980.1"/>
    </source>
</evidence>
<dbReference type="SUPFAM" id="SSF50965">
    <property type="entry name" value="Galactose oxidase, central domain"/>
    <property type="match status" value="1"/>
</dbReference>
<protein>
    <submittedName>
        <fullName evidence="3">Uncharacterized protein</fullName>
    </submittedName>
</protein>
<proteinExistence type="predicted"/>
<dbReference type="PANTHER" id="PTHR32133:SF134">
    <property type="entry name" value="OS05G0320100 PROTEIN"/>
    <property type="match status" value="1"/>
</dbReference>
<dbReference type="Gramene" id="LPERR02G08980.1">
    <property type="protein sequence ID" value="LPERR02G08980.1"/>
    <property type="gene ID" value="LPERR02G08980"/>
</dbReference>
<dbReference type="Pfam" id="PF23635">
    <property type="entry name" value="Beta-prop_AT5G49610-like"/>
    <property type="match status" value="1"/>
</dbReference>
<evidence type="ECO:0000259" key="1">
    <source>
        <dbReference type="Pfam" id="PF12937"/>
    </source>
</evidence>
<dbReference type="AlphaFoldDB" id="A0A0D9VEA5"/>
<dbReference type="HOGENOM" id="CLU_017945_2_2_1"/>
<reference evidence="3 4" key="1">
    <citation type="submission" date="2012-08" db="EMBL/GenBank/DDBJ databases">
        <title>Oryza genome evolution.</title>
        <authorList>
            <person name="Wing R.A."/>
        </authorList>
    </citation>
    <scope>NUCLEOTIDE SEQUENCE</scope>
</reference>
<dbReference type="eggNOG" id="ENOG502R4Q4">
    <property type="taxonomic scope" value="Eukaryota"/>
</dbReference>
<dbReference type="STRING" id="77586.A0A0D9VEA5"/>
<keyword evidence="4" id="KW-1185">Reference proteome</keyword>
<dbReference type="Pfam" id="PF12937">
    <property type="entry name" value="F-box-like"/>
    <property type="match status" value="1"/>
</dbReference>